<dbReference type="AlphaFoldDB" id="A0A7S4T293"/>
<dbReference type="GO" id="GO:0005524">
    <property type="term" value="F:ATP binding"/>
    <property type="evidence" value="ECO:0007669"/>
    <property type="project" value="UniProtKB-KW"/>
</dbReference>
<feature type="domain" description="Galactokinase N-terminal" evidence="7">
    <location>
        <begin position="43"/>
        <end position="78"/>
    </location>
</feature>
<evidence type="ECO:0000256" key="4">
    <source>
        <dbReference type="ARBA" id="ARBA00022777"/>
    </source>
</evidence>
<proteinExistence type="inferred from homology"/>
<dbReference type="Pfam" id="PF00288">
    <property type="entry name" value="GHMP_kinases_N"/>
    <property type="match status" value="1"/>
</dbReference>
<evidence type="ECO:0000259" key="6">
    <source>
        <dbReference type="Pfam" id="PF00288"/>
    </source>
</evidence>
<sequence length="538" mass="56430">MQRLADAGLDRASAERVLVMLQRASRRLVDVAGRAPETAAEAFWVPGRIEVAGKHTDYAGGRSLLAAVNRGFAVVATPRADGRVGVYTQFPDGRQDHRELELTADLAQLQQFQGLPPSEGGWAAYPAAAVQRLVMNFGIGTGADISIECDLPAASGMSSSSAVICYMWLVLDRFNGISSGNPVYARSIQSPAELYTYLGNVENGKHFKPGDEAELSGAGGVGTFGGSEDHTAIMSCSPGALGLWQFCPTEHLAAVTVDPAVAFVVAVSGAKAEKTGGAMGRYNDASLLAQWAAAAYTAALAQAAGAPLEQPLTAEDLGRLYGQVALYNPRLPNLAEVVRQERQAMGDAEPGQVRASICAKLDAVAGTFKQRLAASALTLGLTTDGLDAESVTMDALKARFGQFFEESERIVPGMAAAFATRDYANLGSLADRSHEATVSELQNTVPETAWLPRWARRATIGGPALAGAPAEPGTVALAASAFGAGFGGSCWALVRAAEAERFRDAWRRAYEAEFPAEGGGGLEREFFVVPPCPGAFAL</sequence>
<dbReference type="PRINTS" id="PR00473">
    <property type="entry name" value="GALCTOKINASE"/>
</dbReference>
<gene>
    <name evidence="8" type="ORF">AMON00008_LOCUS60868</name>
</gene>
<dbReference type="GO" id="GO:0004335">
    <property type="term" value="F:galactokinase activity"/>
    <property type="evidence" value="ECO:0007669"/>
    <property type="project" value="InterPro"/>
</dbReference>
<dbReference type="InterPro" id="IPR006203">
    <property type="entry name" value="GHMP_knse_ATP-bd_CS"/>
</dbReference>
<protein>
    <recommendedName>
        <fullName evidence="9">Galactokinase</fullName>
    </recommendedName>
</protein>
<dbReference type="GO" id="GO:0006012">
    <property type="term" value="P:galactose metabolic process"/>
    <property type="evidence" value="ECO:0007669"/>
    <property type="project" value="InterPro"/>
</dbReference>
<keyword evidence="4" id="KW-0418">Kinase</keyword>
<dbReference type="Gene3D" id="3.30.230.10">
    <property type="match status" value="1"/>
</dbReference>
<dbReference type="EMBL" id="HBNR01085041">
    <property type="protein sequence ID" value="CAE4662686.1"/>
    <property type="molecule type" value="Transcribed_RNA"/>
</dbReference>
<evidence type="ECO:0000313" key="8">
    <source>
        <dbReference type="EMBL" id="CAE4662686.1"/>
    </source>
</evidence>
<keyword evidence="3" id="KW-0547">Nucleotide-binding</keyword>
<dbReference type="Gene3D" id="3.30.70.890">
    <property type="entry name" value="GHMP kinase, C-terminal domain"/>
    <property type="match status" value="1"/>
</dbReference>
<evidence type="ECO:0000256" key="5">
    <source>
        <dbReference type="ARBA" id="ARBA00022840"/>
    </source>
</evidence>
<evidence type="ECO:0000256" key="1">
    <source>
        <dbReference type="ARBA" id="ARBA00006566"/>
    </source>
</evidence>
<dbReference type="PANTHER" id="PTHR10457">
    <property type="entry name" value="MEVALONATE KINASE/GALACTOKINASE"/>
    <property type="match status" value="1"/>
</dbReference>
<evidence type="ECO:0008006" key="9">
    <source>
        <dbReference type="Google" id="ProtNLM"/>
    </source>
</evidence>
<name>A0A7S4T293_9DINO</name>
<keyword evidence="5" id="KW-0067">ATP-binding</keyword>
<evidence type="ECO:0000256" key="3">
    <source>
        <dbReference type="ARBA" id="ARBA00022741"/>
    </source>
</evidence>
<dbReference type="PANTHER" id="PTHR10457:SF7">
    <property type="entry name" value="GALACTOKINASE-RELATED"/>
    <property type="match status" value="1"/>
</dbReference>
<accession>A0A7S4T293</accession>
<dbReference type="InterPro" id="IPR000705">
    <property type="entry name" value="Galactokinase"/>
</dbReference>
<comment type="similarity">
    <text evidence="1">Belongs to the GHMP kinase family. GalK subfamily.</text>
</comment>
<dbReference type="InterPro" id="IPR036554">
    <property type="entry name" value="GHMP_kinase_C_sf"/>
</dbReference>
<dbReference type="GO" id="GO:0005829">
    <property type="term" value="C:cytosol"/>
    <property type="evidence" value="ECO:0007669"/>
    <property type="project" value="TreeGrafter"/>
</dbReference>
<dbReference type="InterPro" id="IPR020568">
    <property type="entry name" value="Ribosomal_Su5_D2-typ_SF"/>
</dbReference>
<dbReference type="InterPro" id="IPR019539">
    <property type="entry name" value="GalKase_N"/>
</dbReference>
<evidence type="ECO:0000259" key="7">
    <source>
        <dbReference type="Pfam" id="PF10509"/>
    </source>
</evidence>
<dbReference type="Pfam" id="PF10509">
    <property type="entry name" value="GalKase_gal_bdg"/>
    <property type="match status" value="1"/>
</dbReference>
<reference evidence="8" key="1">
    <citation type="submission" date="2021-01" db="EMBL/GenBank/DDBJ databases">
        <authorList>
            <person name="Corre E."/>
            <person name="Pelletier E."/>
            <person name="Niang G."/>
            <person name="Scheremetjew M."/>
            <person name="Finn R."/>
            <person name="Kale V."/>
            <person name="Holt S."/>
            <person name="Cochrane G."/>
            <person name="Meng A."/>
            <person name="Brown T."/>
            <person name="Cohen L."/>
        </authorList>
    </citation>
    <scope>NUCLEOTIDE SEQUENCE</scope>
    <source>
        <strain evidence="8">CCMP3105</strain>
    </source>
</reference>
<feature type="domain" description="GHMP kinase N-terminal" evidence="6">
    <location>
        <begin position="127"/>
        <end position="177"/>
    </location>
</feature>
<dbReference type="SUPFAM" id="SSF55060">
    <property type="entry name" value="GHMP Kinase, C-terminal domain"/>
    <property type="match status" value="1"/>
</dbReference>
<dbReference type="PROSITE" id="PS00627">
    <property type="entry name" value="GHMP_KINASES_ATP"/>
    <property type="match status" value="1"/>
</dbReference>
<evidence type="ECO:0000256" key="2">
    <source>
        <dbReference type="ARBA" id="ARBA00022679"/>
    </source>
</evidence>
<dbReference type="InterPro" id="IPR006204">
    <property type="entry name" value="GHMP_kinase_N_dom"/>
</dbReference>
<keyword evidence="2" id="KW-0808">Transferase</keyword>
<organism evidence="8">
    <name type="scientific">Alexandrium monilatum</name>
    <dbReference type="NCBI Taxonomy" id="311494"/>
    <lineage>
        <taxon>Eukaryota</taxon>
        <taxon>Sar</taxon>
        <taxon>Alveolata</taxon>
        <taxon>Dinophyceae</taxon>
        <taxon>Gonyaulacales</taxon>
        <taxon>Pyrocystaceae</taxon>
        <taxon>Alexandrium</taxon>
    </lineage>
</organism>
<dbReference type="PRINTS" id="PR00959">
    <property type="entry name" value="MEVGALKINASE"/>
</dbReference>
<dbReference type="InterPro" id="IPR014721">
    <property type="entry name" value="Ribsml_uS5_D2-typ_fold_subgr"/>
</dbReference>
<dbReference type="SUPFAM" id="SSF54211">
    <property type="entry name" value="Ribosomal protein S5 domain 2-like"/>
    <property type="match status" value="1"/>
</dbReference>